<evidence type="ECO:0000313" key="1">
    <source>
        <dbReference type="EMBL" id="KKK62583.1"/>
    </source>
</evidence>
<organism evidence="1">
    <name type="scientific">marine sediment metagenome</name>
    <dbReference type="NCBI Taxonomy" id="412755"/>
    <lineage>
        <taxon>unclassified sequences</taxon>
        <taxon>metagenomes</taxon>
        <taxon>ecological metagenomes</taxon>
    </lineage>
</organism>
<accession>A0A0F8X0Z1</accession>
<name>A0A0F8X0Z1_9ZZZZ</name>
<protein>
    <submittedName>
        <fullName evidence="1">Uncharacterized protein</fullName>
    </submittedName>
</protein>
<gene>
    <name evidence="1" type="ORF">LCGC14_3002870</name>
</gene>
<dbReference type="AlphaFoldDB" id="A0A0F8X0Z1"/>
<dbReference type="EMBL" id="LAZR01061922">
    <property type="protein sequence ID" value="KKK62583.1"/>
    <property type="molecule type" value="Genomic_DNA"/>
</dbReference>
<sequence>MRIKVLYNGCWISLSTKNFDSIRDLEDFIKEAATQLKEAATWPVSQTNIL</sequence>
<comment type="caution">
    <text evidence="1">The sequence shown here is derived from an EMBL/GenBank/DDBJ whole genome shotgun (WGS) entry which is preliminary data.</text>
</comment>
<proteinExistence type="predicted"/>
<reference evidence="1" key="1">
    <citation type="journal article" date="2015" name="Nature">
        <title>Complex archaea that bridge the gap between prokaryotes and eukaryotes.</title>
        <authorList>
            <person name="Spang A."/>
            <person name="Saw J.H."/>
            <person name="Jorgensen S.L."/>
            <person name="Zaremba-Niedzwiedzka K."/>
            <person name="Martijn J."/>
            <person name="Lind A.E."/>
            <person name="van Eijk R."/>
            <person name="Schleper C."/>
            <person name="Guy L."/>
            <person name="Ettema T.J."/>
        </authorList>
    </citation>
    <scope>NUCLEOTIDE SEQUENCE</scope>
</reference>